<protein>
    <recommendedName>
        <fullName evidence="2">TIGR02453 family protein</fullName>
    </recommendedName>
</protein>
<organism evidence="1">
    <name type="scientific">bioreactor metagenome</name>
    <dbReference type="NCBI Taxonomy" id="1076179"/>
    <lineage>
        <taxon>unclassified sequences</taxon>
        <taxon>metagenomes</taxon>
        <taxon>ecological metagenomes</taxon>
    </lineage>
</organism>
<dbReference type="InterPro" id="IPR012808">
    <property type="entry name" value="CHP02453"/>
</dbReference>
<evidence type="ECO:0008006" key="2">
    <source>
        <dbReference type="Google" id="ProtNLM"/>
    </source>
</evidence>
<gene>
    <name evidence="1" type="ORF">SDC9_92848</name>
</gene>
<dbReference type="AlphaFoldDB" id="A0A644ZYV2"/>
<reference evidence="1" key="1">
    <citation type="submission" date="2019-08" db="EMBL/GenBank/DDBJ databases">
        <authorList>
            <person name="Kucharzyk K."/>
            <person name="Murdoch R.W."/>
            <person name="Higgins S."/>
            <person name="Loffler F."/>
        </authorList>
    </citation>
    <scope>NUCLEOTIDE SEQUENCE</scope>
</reference>
<sequence length="218" mass="25529">MNTKLILDFLAKLAENNNTTWMATNKIEANTAKQEFFNIVEELVYKLYSIDTTLRNIEPRNCIFRLNRDIRFTPDKTPYKLWMSAYIANGGRKAERAGYYIHLQPGQSFVAGGFHAPLPEKLKLIRQRIAENGDELLEIINNPIFKSNFSEFQGDKLIKAPKDFAPNDKFIELIKIKSFEVIHFYRDSLVINSKKFFEDVINKFEIVKPLNHFFNNER</sequence>
<dbReference type="PIRSF" id="PIRSF028451">
    <property type="entry name" value="UCP028451"/>
    <property type="match status" value="1"/>
</dbReference>
<dbReference type="PANTHER" id="PTHR36452">
    <property type="entry name" value="CHROMOSOME 12, WHOLE GENOME SHOTGUN SEQUENCE"/>
    <property type="match status" value="1"/>
</dbReference>
<proteinExistence type="predicted"/>
<evidence type="ECO:0000313" key="1">
    <source>
        <dbReference type="EMBL" id="MPM46150.1"/>
    </source>
</evidence>
<dbReference type="PANTHER" id="PTHR36452:SF1">
    <property type="entry name" value="DUF2461 DOMAIN-CONTAINING PROTEIN"/>
    <property type="match status" value="1"/>
</dbReference>
<name>A0A644ZYV2_9ZZZZ</name>
<dbReference type="EMBL" id="VSSQ01011164">
    <property type="protein sequence ID" value="MPM46150.1"/>
    <property type="molecule type" value="Genomic_DNA"/>
</dbReference>
<accession>A0A644ZYV2</accession>
<comment type="caution">
    <text evidence="1">The sequence shown here is derived from an EMBL/GenBank/DDBJ whole genome shotgun (WGS) entry which is preliminary data.</text>
</comment>
<dbReference type="Pfam" id="PF09365">
    <property type="entry name" value="DUF2461"/>
    <property type="match status" value="1"/>
</dbReference>
<dbReference type="InterPro" id="IPR015996">
    <property type="entry name" value="UCP028451"/>
</dbReference>
<dbReference type="NCBIfam" id="TIGR02453">
    <property type="entry name" value="TIGR02453 family protein"/>
    <property type="match status" value="1"/>
</dbReference>